<dbReference type="PROSITE" id="PS50048">
    <property type="entry name" value="ZN2_CY6_FUNGAL_2"/>
    <property type="match status" value="1"/>
</dbReference>
<dbReference type="VEuPathDB" id="FungiDB:ASPTUDRAFT_40749"/>
<keyword evidence="11" id="KW-1185">Reference proteome</keyword>
<evidence type="ECO:0000256" key="4">
    <source>
        <dbReference type="ARBA" id="ARBA00023125"/>
    </source>
</evidence>
<evidence type="ECO:0000259" key="9">
    <source>
        <dbReference type="PROSITE" id="PS50048"/>
    </source>
</evidence>
<dbReference type="GO" id="GO:0000981">
    <property type="term" value="F:DNA-binding transcription factor activity, RNA polymerase II-specific"/>
    <property type="evidence" value="ECO:0007669"/>
    <property type="project" value="InterPro"/>
</dbReference>
<evidence type="ECO:0000256" key="3">
    <source>
        <dbReference type="ARBA" id="ARBA00023015"/>
    </source>
</evidence>
<dbReference type="EMBL" id="KV878198">
    <property type="protein sequence ID" value="OJI84727.1"/>
    <property type="molecule type" value="Genomic_DNA"/>
</dbReference>
<feature type="region of interest" description="Disordered" evidence="8">
    <location>
        <begin position="57"/>
        <end position="84"/>
    </location>
</feature>
<dbReference type="STRING" id="767770.A0A1L9N5U6"/>
<dbReference type="Proteomes" id="UP000184304">
    <property type="component" value="Unassembled WGS sequence"/>
</dbReference>
<evidence type="ECO:0000256" key="5">
    <source>
        <dbReference type="ARBA" id="ARBA00023163"/>
    </source>
</evidence>
<dbReference type="SMART" id="SM00066">
    <property type="entry name" value="GAL4"/>
    <property type="match status" value="1"/>
</dbReference>
<dbReference type="GO" id="GO:0003677">
    <property type="term" value="F:DNA binding"/>
    <property type="evidence" value="ECO:0007669"/>
    <property type="project" value="UniProtKB-KW"/>
</dbReference>
<dbReference type="InterPro" id="IPR001138">
    <property type="entry name" value="Zn2Cys6_DnaBD"/>
</dbReference>
<evidence type="ECO:0000313" key="10">
    <source>
        <dbReference type="EMBL" id="OJI84727.1"/>
    </source>
</evidence>
<keyword evidence="4" id="KW-0238">DNA-binding</keyword>
<feature type="region of interest" description="Disordered" evidence="8">
    <location>
        <begin position="118"/>
        <end position="138"/>
    </location>
</feature>
<keyword evidence="2" id="KW-0479">Metal-binding</keyword>
<evidence type="ECO:0000256" key="6">
    <source>
        <dbReference type="ARBA" id="ARBA00023242"/>
    </source>
</evidence>
<evidence type="ECO:0000256" key="7">
    <source>
        <dbReference type="SAM" id="Coils"/>
    </source>
</evidence>
<dbReference type="Gene3D" id="4.10.240.10">
    <property type="entry name" value="Zn(2)-C6 fungal-type DNA-binding domain"/>
    <property type="match status" value="1"/>
</dbReference>
<keyword evidence="7" id="KW-0175">Coiled coil</keyword>
<dbReference type="AlphaFoldDB" id="A0A1L9N5U6"/>
<evidence type="ECO:0000256" key="8">
    <source>
        <dbReference type="SAM" id="MobiDB-lite"/>
    </source>
</evidence>
<dbReference type="OrthoDB" id="4116913at2759"/>
<feature type="coiled-coil region" evidence="7">
    <location>
        <begin position="460"/>
        <end position="487"/>
    </location>
</feature>
<dbReference type="CDD" id="cd12148">
    <property type="entry name" value="fungal_TF_MHR"/>
    <property type="match status" value="1"/>
</dbReference>
<comment type="subcellular location">
    <subcellularLocation>
        <location evidence="1">Nucleus</location>
    </subcellularLocation>
</comment>
<accession>A0A1L9N5U6</accession>
<dbReference type="Pfam" id="PF04082">
    <property type="entry name" value="Fungal_trans"/>
    <property type="match status" value="1"/>
</dbReference>
<organism evidence="10 11">
    <name type="scientific">Aspergillus tubingensis (strain CBS 134.48)</name>
    <dbReference type="NCBI Taxonomy" id="767770"/>
    <lineage>
        <taxon>Eukaryota</taxon>
        <taxon>Fungi</taxon>
        <taxon>Dikarya</taxon>
        <taxon>Ascomycota</taxon>
        <taxon>Pezizomycotina</taxon>
        <taxon>Eurotiomycetes</taxon>
        <taxon>Eurotiomycetidae</taxon>
        <taxon>Eurotiales</taxon>
        <taxon>Aspergillaceae</taxon>
        <taxon>Aspergillus</taxon>
        <taxon>Aspergillus subgen. Circumdati</taxon>
    </lineage>
</organism>
<evidence type="ECO:0000256" key="1">
    <source>
        <dbReference type="ARBA" id="ARBA00004123"/>
    </source>
</evidence>
<protein>
    <recommendedName>
        <fullName evidence="9">Zn(2)-C6 fungal-type domain-containing protein</fullName>
    </recommendedName>
</protein>
<evidence type="ECO:0000313" key="11">
    <source>
        <dbReference type="Proteomes" id="UP000184304"/>
    </source>
</evidence>
<dbReference type="GO" id="GO:0009893">
    <property type="term" value="P:positive regulation of metabolic process"/>
    <property type="evidence" value="ECO:0007669"/>
    <property type="project" value="UniProtKB-ARBA"/>
</dbReference>
<dbReference type="PANTHER" id="PTHR46910">
    <property type="entry name" value="TRANSCRIPTION FACTOR PDR1"/>
    <property type="match status" value="1"/>
</dbReference>
<name>A0A1L9N5U6_ASPTC</name>
<gene>
    <name evidence="10" type="ORF">ASPTUDRAFT_40749</name>
</gene>
<dbReference type="InterPro" id="IPR036864">
    <property type="entry name" value="Zn2-C6_fun-type_DNA-bd_sf"/>
</dbReference>
<proteinExistence type="predicted"/>
<dbReference type="SMART" id="SM00906">
    <property type="entry name" value="Fungal_trans"/>
    <property type="match status" value="1"/>
</dbReference>
<dbReference type="PANTHER" id="PTHR46910:SF37">
    <property type="entry name" value="ZN(II)2CYS6 TRANSCRIPTION FACTOR (EUROFUNG)"/>
    <property type="match status" value="1"/>
</dbReference>
<keyword evidence="3" id="KW-0805">Transcription regulation</keyword>
<reference evidence="11" key="1">
    <citation type="journal article" date="2017" name="Genome Biol.">
        <title>Comparative genomics reveals high biological diversity and specific adaptations in the industrially and medically important fungal genus Aspergillus.</title>
        <authorList>
            <person name="de Vries R.P."/>
            <person name="Riley R."/>
            <person name="Wiebenga A."/>
            <person name="Aguilar-Osorio G."/>
            <person name="Amillis S."/>
            <person name="Uchima C.A."/>
            <person name="Anderluh G."/>
            <person name="Asadollahi M."/>
            <person name="Askin M."/>
            <person name="Barry K."/>
            <person name="Battaglia E."/>
            <person name="Bayram O."/>
            <person name="Benocci T."/>
            <person name="Braus-Stromeyer S.A."/>
            <person name="Caldana C."/>
            <person name="Canovas D."/>
            <person name="Cerqueira G.C."/>
            <person name="Chen F."/>
            <person name="Chen W."/>
            <person name="Choi C."/>
            <person name="Clum A."/>
            <person name="Dos Santos R.A."/>
            <person name="Damasio A.R."/>
            <person name="Diallinas G."/>
            <person name="Emri T."/>
            <person name="Fekete E."/>
            <person name="Flipphi M."/>
            <person name="Freyberg S."/>
            <person name="Gallo A."/>
            <person name="Gournas C."/>
            <person name="Habgood R."/>
            <person name="Hainaut M."/>
            <person name="Harispe M.L."/>
            <person name="Henrissat B."/>
            <person name="Hilden K.S."/>
            <person name="Hope R."/>
            <person name="Hossain A."/>
            <person name="Karabika E."/>
            <person name="Karaffa L."/>
            <person name="Karanyi Z."/>
            <person name="Krasevec N."/>
            <person name="Kuo A."/>
            <person name="Kusch H."/>
            <person name="LaButti K."/>
            <person name="Lagendijk E.L."/>
            <person name="Lapidus A."/>
            <person name="Levasseur A."/>
            <person name="Lindquist E."/>
            <person name="Lipzen A."/>
            <person name="Logrieco A.F."/>
            <person name="MacCabe A."/>
            <person name="Maekelae M.R."/>
            <person name="Malavazi I."/>
            <person name="Melin P."/>
            <person name="Meyer V."/>
            <person name="Mielnichuk N."/>
            <person name="Miskei M."/>
            <person name="Molnar A.P."/>
            <person name="Mule G."/>
            <person name="Ngan C.Y."/>
            <person name="Orejas M."/>
            <person name="Orosz E."/>
            <person name="Ouedraogo J.P."/>
            <person name="Overkamp K.M."/>
            <person name="Park H.-S."/>
            <person name="Perrone G."/>
            <person name="Piumi F."/>
            <person name="Punt P.J."/>
            <person name="Ram A.F."/>
            <person name="Ramon A."/>
            <person name="Rauscher S."/>
            <person name="Record E."/>
            <person name="Riano-Pachon D.M."/>
            <person name="Robert V."/>
            <person name="Roehrig J."/>
            <person name="Ruller R."/>
            <person name="Salamov A."/>
            <person name="Salih N.S."/>
            <person name="Samson R.A."/>
            <person name="Sandor E."/>
            <person name="Sanguinetti M."/>
            <person name="Schuetze T."/>
            <person name="Sepcic K."/>
            <person name="Shelest E."/>
            <person name="Sherlock G."/>
            <person name="Sophianopoulou V."/>
            <person name="Squina F.M."/>
            <person name="Sun H."/>
            <person name="Susca A."/>
            <person name="Todd R.B."/>
            <person name="Tsang A."/>
            <person name="Unkles S.E."/>
            <person name="van de Wiele N."/>
            <person name="van Rossen-Uffink D."/>
            <person name="Oliveira J.V."/>
            <person name="Vesth T.C."/>
            <person name="Visser J."/>
            <person name="Yu J.-H."/>
            <person name="Zhou M."/>
            <person name="Andersen M.R."/>
            <person name="Archer D.B."/>
            <person name="Baker S.E."/>
            <person name="Benoit I."/>
            <person name="Brakhage A.A."/>
            <person name="Braus G.H."/>
            <person name="Fischer R."/>
            <person name="Frisvad J.C."/>
            <person name="Goldman G.H."/>
            <person name="Houbraken J."/>
            <person name="Oakley B."/>
            <person name="Pocsi I."/>
            <person name="Scazzocchio C."/>
            <person name="Seiboth B."/>
            <person name="vanKuyk P.A."/>
            <person name="Wortman J."/>
            <person name="Dyer P.S."/>
            <person name="Grigoriev I.V."/>
        </authorList>
    </citation>
    <scope>NUCLEOTIDE SEQUENCE [LARGE SCALE GENOMIC DNA]</scope>
    <source>
        <strain evidence="11">CBS 134.48</strain>
    </source>
</reference>
<dbReference type="CDD" id="cd00067">
    <property type="entry name" value="GAL4"/>
    <property type="match status" value="1"/>
</dbReference>
<keyword evidence="6" id="KW-0539">Nucleus</keyword>
<dbReference type="GO" id="GO:0008270">
    <property type="term" value="F:zinc ion binding"/>
    <property type="evidence" value="ECO:0007669"/>
    <property type="project" value="InterPro"/>
</dbReference>
<dbReference type="GO" id="GO:0006351">
    <property type="term" value="P:DNA-templated transcription"/>
    <property type="evidence" value="ECO:0007669"/>
    <property type="project" value="InterPro"/>
</dbReference>
<dbReference type="InterPro" id="IPR050987">
    <property type="entry name" value="AtrR-like"/>
</dbReference>
<dbReference type="PROSITE" id="PS00463">
    <property type="entry name" value="ZN2_CY6_FUNGAL_1"/>
    <property type="match status" value="1"/>
</dbReference>
<dbReference type="Pfam" id="PF00172">
    <property type="entry name" value="Zn_clus"/>
    <property type="match status" value="1"/>
</dbReference>
<dbReference type="GO" id="GO:0005634">
    <property type="term" value="C:nucleus"/>
    <property type="evidence" value="ECO:0007669"/>
    <property type="project" value="UniProtKB-SubCell"/>
</dbReference>
<dbReference type="InterPro" id="IPR007219">
    <property type="entry name" value="XnlR_reg_dom"/>
</dbReference>
<sequence length="669" mass="76662">MQARVPESSPTPEGDRYVPLRRTARACDSCHRRKIQCDTSVPCNWCRHHNLDCTFDRPVGGNKRKKTTQPANPRPLRRPHQEDLEDRVRKLEELLTRSISTTQHPRNCLSLLEKGHLDTEQPPSLAGPSELPIQTDNPAPSSGLLFGKIHFAGHYVGEIRSYSGIPCFSQSGHEWVQSCTGEPGTFEDVWSHKYPNQVPHLTTPHPQNGYNHSVTPDLPDRSLVEQYVSHFFTSGERMVFPVVDEVLFRDTVELAYRPCQGPPPVEYARARACIFAFLSFIAELDPSPSLPPVDPPVYAAKAQSLLPYILHDVSVPTLQTMVMQAIYRTFTGELQLANQFHSMACRVMFMLGGETSETVDAFRESSKDPQDRKWRSQRMLRRLFWLCYGFDKEICFRSGQPPVIHDEYCDLTLPPNYTEIQYPSTEGNPIRYDDMTIPIFPGDLRLTMLKSKTYRTLYSAKALRKSDAQLLQDIRELDDELEQWRLNVPPGHRPTLGTFQEQHPIPIYRMQPIVIRLEYHYMMCTIHRASGRCEAWGQQWRSCQNGMMEGVNSSMLLAVEASRSSLHFLRTVIGSVRPEAFWMIIFYPMSAILTIFCSILANPLDPYVEEDLHLLKVVPDLVRDVRRRRTSEVEIAHMQTVTDFVAELIRLGHCAIGKARRSQRQLTQS</sequence>
<feature type="domain" description="Zn(2)-C6 fungal-type" evidence="9">
    <location>
        <begin position="26"/>
        <end position="55"/>
    </location>
</feature>
<dbReference type="OMA" id="KIHFAGH"/>
<keyword evidence="5" id="KW-0804">Transcription</keyword>
<evidence type="ECO:0000256" key="2">
    <source>
        <dbReference type="ARBA" id="ARBA00022723"/>
    </source>
</evidence>
<dbReference type="SUPFAM" id="SSF57701">
    <property type="entry name" value="Zn2/Cys6 DNA-binding domain"/>
    <property type="match status" value="1"/>
</dbReference>